<evidence type="ECO:0000313" key="1">
    <source>
        <dbReference type="EMBL" id="KAF7512557.1"/>
    </source>
</evidence>
<sequence length="64" mass="8013">MDYGWRYFSTYRLTKAALEEFLTKKFGDWNFYISETEGNRYRFWIQRDLTQAEEDEIIELRWKG</sequence>
<keyword evidence="2" id="KW-1185">Reference proteome</keyword>
<dbReference type="EMBL" id="JAACFV010000011">
    <property type="protein sequence ID" value="KAF7512557.1"/>
    <property type="molecule type" value="Genomic_DNA"/>
</dbReference>
<gene>
    <name evidence="1" type="ORF">GJ744_000818</name>
</gene>
<evidence type="ECO:0000313" key="2">
    <source>
        <dbReference type="Proteomes" id="UP000606974"/>
    </source>
</evidence>
<accession>A0A8H7ATA3</accession>
<dbReference type="AlphaFoldDB" id="A0A8H7ATA3"/>
<dbReference type="Proteomes" id="UP000606974">
    <property type="component" value="Unassembled WGS sequence"/>
</dbReference>
<protein>
    <submittedName>
        <fullName evidence="1">Uncharacterized protein</fullName>
    </submittedName>
</protein>
<organism evidence="1 2">
    <name type="scientific">Endocarpon pusillum</name>
    <dbReference type="NCBI Taxonomy" id="364733"/>
    <lineage>
        <taxon>Eukaryota</taxon>
        <taxon>Fungi</taxon>
        <taxon>Dikarya</taxon>
        <taxon>Ascomycota</taxon>
        <taxon>Pezizomycotina</taxon>
        <taxon>Eurotiomycetes</taxon>
        <taxon>Chaetothyriomycetidae</taxon>
        <taxon>Verrucariales</taxon>
        <taxon>Verrucariaceae</taxon>
        <taxon>Endocarpon</taxon>
    </lineage>
</organism>
<name>A0A8H7ATA3_9EURO</name>
<proteinExistence type="predicted"/>
<reference evidence="1" key="1">
    <citation type="submission" date="2020-02" db="EMBL/GenBank/DDBJ databases">
        <authorList>
            <person name="Palmer J.M."/>
        </authorList>
    </citation>
    <scope>NUCLEOTIDE SEQUENCE</scope>
    <source>
        <strain evidence="1">EPUS1.4</strain>
        <tissue evidence="1">Thallus</tissue>
    </source>
</reference>
<comment type="caution">
    <text evidence="1">The sequence shown here is derived from an EMBL/GenBank/DDBJ whole genome shotgun (WGS) entry which is preliminary data.</text>
</comment>